<dbReference type="Proteomes" id="UP000035058">
    <property type="component" value="Unassembled WGS sequence"/>
</dbReference>
<keyword evidence="2" id="KW-1185">Reference proteome</keyword>
<accession>K6WIZ5</accession>
<organism evidence="1 2">
    <name type="scientific">Gordonia namibiensis NBRC 108229</name>
    <dbReference type="NCBI Taxonomy" id="1208314"/>
    <lineage>
        <taxon>Bacteria</taxon>
        <taxon>Bacillati</taxon>
        <taxon>Actinomycetota</taxon>
        <taxon>Actinomycetes</taxon>
        <taxon>Mycobacteriales</taxon>
        <taxon>Gordoniaceae</taxon>
        <taxon>Gordonia</taxon>
    </lineage>
</organism>
<name>K6WIZ5_9ACTN</name>
<comment type="caution">
    <text evidence="1">The sequence shown here is derived from an EMBL/GenBank/DDBJ whole genome shotgun (WGS) entry which is preliminary data.</text>
</comment>
<dbReference type="AlphaFoldDB" id="K6WIZ5"/>
<dbReference type="EMBL" id="BAHE01000008">
    <property type="protein sequence ID" value="GAB99290.1"/>
    <property type="molecule type" value="Genomic_DNA"/>
</dbReference>
<sequence>MTITGTERERWGCLIYADVRWLNLSTGATGAARMSNGLNGFPPEAELRTGSGQVVITML</sequence>
<gene>
    <name evidence="1" type="ORF">GONAM_08_00800</name>
</gene>
<evidence type="ECO:0000313" key="2">
    <source>
        <dbReference type="Proteomes" id="UP000035058"/>
    </source>
</evidence>
<reference evidence="1 2" key="1">
    <citation type="submission" date="2012-08" db="EMBL/GenBank/DDBJ databases">
        <title>Whole genome shotgun sequence of Gordonia namibiensis NBRC 108229.</title>
        <authorList>
            <person name="Isaki-Nakamura S."/>
            <person name="Hosoyama A."/>
            <person name="Tsuchikane K."/>
            <person name="Katsumata H."/>
            <person name="Baba S."/>
            <person name="Yamazaki S."/>
            <person name="Fujita N."/>
        </authorList>
    </citation>
    <scope>NUCLEOTIDE SEQUENCE [LARGE SCALE GENOMIC DNA]</scope>
    <source>
        <strain evidence="1 2">NBRC 108229</strain>
    </source>
</reference>
<evidence type="ECO:0000313" key="1">
    <source>
        <dbReference type="EMBL" id="GAB99290.1"/>
    </source>
</evidence>
<proteinExistence type="predicted"/>
<protein>
    <submittedName>
        <fullName evidence="1">Uncharacterized protein</fullName>
    </submittedName>
</protein>